<evidence type="ECO:0000256" key="10">
    <source>
        <dbReference type="PIRNR" id="PIRNR000774"/>
    </source>
</evidence>
<reference evidence="14 15" key="1">
    <citation type="journal article" date="2013" name="Int. J. Syst. Evol. Microbiol.">
        <title>Celerinatantimonas yamalensis sp. nov., a cold-adapted diazotrophic bacterium from a cold permafrost brine.</title>
        <authorList>
            <person name="Shcherbakova V."/>
            <person name="Chuvilskaya N."/>
            <person name="Rivkina E."/>
            <person name="Demidov N."/>
            <person name="Uchaeva V."/>
            <person name="Suetin S."/>
            <person name="Suzina N."/>
            <person name="Gilichinsky D."/>
        </authorList>
    </citation>
    <scope>NUCLEOTIDE SEQUENCE [LARGE SCALE GENOMIC DNA]</scope>
    <source>
        <strain evidence="14 15">C7</strain>
    </source>
</reference>
<dbReference type="InterPro" id="IPR000394">
    <property type="entry name" value="RNA_pol_sigma_54"/>
</dbReference>
<dbReference type="Gene3D" id="1.10.10.60">
    <property type="entry name" value="Homeodomain-like"/>
    <property type="match status" value="1"/>
</dbReference>
<evidence type="ECO:0000256" key="11">
    <source>
        <dbReference type="SAM" id="MobiDB-lite"/>
    </source>
</evidence>
<dbReference type="PANTHER" id="PTHR32248">
    <property type="entry name" value="RNA POLYMERASE SIGMA-54 FACTOR"/>
    <property type="match status" value="1"/>
</dbReference>
<dbReference type="EMBL" id="JBEQCT010000010">
    <property type="protein sequence ID" value="MFM2486707.1"/>
    <property type="molecule type" value="Genomic_DNA"/>
</dbReference>
<comment type="function">
    <text evidence="10">Sigma factors are initiation factors that promote the attachment of RNA polymerase to specific initiation sites and are then released.</text>
</comment>
<dbReference type="Pfam" id="PF04552">
    <property type="entry name" value="Sigma54_DBD"/>
    <property type="match status" value="1"/>
</dbReference>
<organism evidence="14 15">
    <name type="scientific">Celerinatantimonas yamalensis</name>
    <dbReference type="NCBI Taxonomy" id="559956"/>
    <lineage>
        <taxon>Bacteria</taxon>
        <taxon>Pseudomonadati</taxon>
        <taxon>Pseudomonadota</taxon>
        <taxon>Gammaproteobacteria</taxon>
        <taxon>Celerinatantimonadaceae</taxon>
        <taxon>Celerinatantimonas</taxon>
    </lineage>
</organism>
<feature type="compositionally biased region" description="Basic and acidic residues" evidence="11">
    <location>
        <begin position="55"/>
        <end position="65"/>
    </location>
</feature>
<keyword evidence="6 10" id="KW-0805">Transcription regulation</keyword>
<dbReference type="NCBIfam" id="NF004595">
    <property type="entry name" value="PRK05932.1-2"/>
    <property type="match status" value="1"/>
</dbReference>
<evidence type="ECO:0000256" key="2">
    <source>
        <dbReference type="ARBA" id="ARBA00019942"/>
    </source>
</evidence>
<evidence type="ECO:0000313" key="14">
    <source>
        <dbReference type="EMBL" id="MFM2486707.1"/>
    </source>
</evidence>
<comment type="caution">
    <text evidence="14">The sequence shown here is derived from an EMBL/GenBank/DDBJ whole genome shotgun (WGS) entry which is preliminary data.</text>
</comment>
<accession>A0ABW9GAI8</accession>
<gene>
    <name evidence="14" type="ORF">ABUE30_16875</name>
</gene>
<dbReference type="Pfam" id="PF04963">
    <property type="entry name" value="Sigma54_CBD"/>
    <property type="match status" value="1"/>
</dbReference>
<dbReference type="NCBIfam" id="NF009118">
    <property type="entry name" value="PRK12469.1"/>
    <property type="match status" value="1"/>
</dbReference>
<evidence type="ECO:0000256" key="1">
    <source>
        <dbReference type="ARBA" id="ARBA00008798"/>
    </source>
</evidence>
<dbReference type="PRINTS" id="PR00045">
    <property type="entry name" value="SIGMA54FCT"/>
</dbReference>
<evidence type="ECO:0000256" key="9">
    <source>
        <dbReference type="ARBA" id="ARBA00023163"/>
    </source>
</evidence>
<dbReference type="Gene3D" id="1.10.10.1330">
    <property type="entry name" value="RNA polymerase sigma-54 factor, core-binding domain"/>
    <property type="match status" value="1"/>
</dbReference>
<dbReference type="InterPro" id="IPR038709">
    <property type="entry name" value="RpoN_core-bd_sf"/>
</dbReference>
<evidence type="ECO:0000256" key="3">
    <source>
        <dbReference type="ARBA" id="ARBA00022478"/>
    </source>
</evidence>
<dbReference type="NCBIfam" id="TIGR02395">
    <property type="entry name" value="rpoN_sigma"/>
    <property type="match status" value="1"/>
</dbReference>
<feature type="domain" description="RNA polymerase sigma factor 54 DNA-binding" evidence="12">
    <location>
        <begin position="328"/>
        <end position="485"/>
    </location>
</feature>
<comment type="similarity">
    <text evidence="1 10">Belongs to the sigma-54 factor family.</text>
</comment>
<dbReference type="GO" id="GO:0003899">
    <property type="term" value="F:DNA-directed RNA polymerase activity"/>
    <property type="evidence" value="ECO:0007669"/>
    <property type="project" value="UniProtKB-EC"/>
</dbReference>
<keyword evidence="7 10" id="KW-0731">Sigma factor</keyword>
<dbReference type="PIRSF" id="PIRSF000774">
    <property type="entry name" value="RpoN"/>
    <property type="match status" value="1"/>
</dbReference>
<dbReference type="RefSeq" id="WP_408625008.1">
    <property type="nucleotide sequence ID" value="NZ_JBEQCT010000010.1"/>
</dbReference>
<keyword evidence="9 10" id="KW-0804">Transcription</keyword>
<dbReference type="InterPro" id="IPR007634">
    <property type="entry name" value="RNA_pol_sigma_54_DNA-bd"/>
</dbReference>
<evidence type="ECO:0000256" key="5">
    <source>
        <dbReference type="ARBA" id="ARBA00022695"/>
    </source>
</evidence>
<evidence type="ECO:0000313" key="15">
    <source>
        <dbReference type="Proteomes" id="UP001629953"/>
    </source>
</evidence>
<evidence type="ECO:0000259" key="13">
    <source>
        <dbReference type="Pfam" id="PF04963"/>
    </source>
</evidence>
<keyword evidence="15" id="KW-1185">Reference proteome</keyword>
<evidence type="ECO:0000256" key="6">
    <source>
        <dbReference type="ARBA" id="ARBA00023015"/>
    </source>
</evidence>
<dbReference type="PROSITE" id="PS00718">
    <property type="entry name" value="SIGMA54_2"/>
    <property type="match status" value="1"/>
</dbReference>
<feature type="compositionally biased region" description="Polar residues" evidence="11">
    <location>
        <begin position="67"/>
        <end position="88"/>
    </location>
</feature>
<dbReference type="Proteomes" id="UP001629953">
    <property type="component" value="Unassembled WGS sequence"/>
</dbReference>
<sequence length="488" mass="54441">MKAALQLRLGQQLTMTPQLQQAIRLLQLSTLDLQQEIQEALDANPLLESDENDLEHDNDTQHDDNNEAATETTDSSQIETSESVTNETVSDDLPVDSTWDEIYSASSAPAAPIPDDNEHVYQGETSESLQDHLLWQMRLTPFSETDQAIALAIIDAVDESGYLTSSCEQLLEGLNGDEQTIGLDEIEAVIKRIQHFDPLGVASRSLQECLLLQLAQFAKDTPWLEEAKLLVGEHIDLLGNRDYRTLSRKTKLKEAQLADVMRLIQSLDPRPGSSINSSQAEYVIPDVSVKKYNGHWQVELNPDAVPKLRVNAQYAALSRNSRNSGDGQFIRTHLQEAKWFIKSLESRNETLLKVAKCIVSHQQAFFEYGDEAMKPMVLNDVAEAVEMHESTISRVTTQKYMHTPRGIYELKYFFSSHVSTEGGGECSSTAIRALIKKLVAAENPAKPLSDSKIADILADQGIQVARRTIAKYRESLAIPPSNQRKSLI</sequence>
<dbReference type="InterPro" id="IPR007046">
    <property type="entry name" value="RNA_pol_sigma_54_core-bd"/>
</dbReference>
<feature type="region of interest" description="Disordered" evidence="11">
    <location>
        <begin position="50"/>
        <end position="95"/>
    </location>
</feature>
<dbReference type="PANTHER" id="PTHR32248:SF4">
    <property type="entry name" value="RNA POLYMERASE SIGMA-54 FACTOR"/>
    <property type="match status" value="1"/>
</dbReference>
<name>A0ABW9GAI8_9GAMM</name>
<feature type="domain" description="RNA polymerase sigma factor 54 core-binding" evidence="13">
    <location>
        <begin position="125"/>
        <end position="314"/>
    </location>
</feature>
<evidence type="ECO:0000256" key="8">
    <source>
        <dbReference type="ARBA" id="ARBA00023125"/>
    </source>
</evidence>
<evidence type="ECO:0000256" key="7">
    <source>
        <dbReference type="ARBA" id="ARBA00023082"/>
    </source>
</evidence>
<dbReference type="PROSITE" id="PS50044">
    <property type="entry name" value="SIGMA54_3"/>
    <property type="match status" value="1"/>
</dbReference>
<evidence type="ECO:0000259" key="12">
    <source>
        <dbReference type="Pfam" id="PF04552"/>
    </source>
</evidence>
<keyword evidence="4 10" id="KW-0808">Transferase</keyword>
<keyword evidence="8 10" id="KW-0238">DNA-binding</keyword>
<evidence type="ECO:0000256" key="4">
    <source>
        <dbReference type="ARBA" id="ARBA00022679"/>
    </source>
</evidence>
<dbReference type="PROSITE" id="PS00717">
    <property type="entry name" value="SIGMA54_1"/>
    <property type="match status" value="1"/>
</dbReference>
<keyword evidence="3 10" id="KW-0240">DNA-directed RNA polymerase</keyword>
<proteinExistence type="inferred from homology"/>
<protein>
    <recommendedName>
        <fullName evidence="2 10">RNA polymerase sigma-54 factor</fullName>
    </recommendedName>
</protein>
<keyword evidence="5 10" id="KW-0548">Nucleotidyltransferase</keyword>
<dbReference type="Pfam" id="PF00309">
    <property type="entry name" value="Sigma54_AID"/>
    <property type="match status" value="1"/>
</dbReference>